<organism evidence="2 3">
    <name type="scientific">Shewanella seohaensis</name>
    <dbReference type="NCBI Taxonomy" id="755175"/>
    <lineage>
        <taxon>Bacteria</taxon>
        <taxon>Pseudomonadati</taxon>
        <taxon>Pseudomonadota</taxon>
        <taxon>Gammaproteobacteria</taxon>
        <taxon>Alteromonadales</taxon>
        <taxon>Shewanellaceae</taxon>
        <taxon>Shewanella</taxon>
    </lineage>
</organism>
<evidence type="ECO:0000256" key="1">
    <source>
        <dbReference type="SAM" id="Phobius"/>
    </source>
</evidence>
<sequence length="119" mass="13407">MKEIVRTIKTGNSRERLAVVSDLATILGVSVFAILSPYFGGFSHEKITMIALIAVYCLLFVAAQIAIFSCVFVIQVWLRNWLKPAGISLGVYLALWLVWAAWLIFSSTQAYTELLYTKW</sequence>
<dbReference type="RefSeq" id="WP_374918198.1">
    <property type="nucleotide sequence ID" value="NZ_JBHFGJ010000001.1"/>
</dbReference>
<feature type="transmembrane region" description="Helical" evidence="1">
    <location>
        <begin position="20"/>
        <end position="41"/>
    </location>
</feature>
<keyword evidence="3" id="KW-1185">Reference proteome</keyword>
<protein>
    <submittedName>
        <fullName evidence="2">Uncharacterized protein</fullName>
    </submittedName>
</protein>
<dbReference type="EMBL" id="JBHFGJ010000001">
    <property type="protein sequence ID" value="MFB2651344.1"/>
    <property type="molecule type" value="Genomic_DNA"/>
</dbReference>
<accession>A0ABV4VQA2</accession>
<comment type="caution">
    <text evidence="2">The sequence shown here is derived from an EMBL/GenBank/DDBJ whole genome shotgun (WGS) entry which is preliminary data.</text>
</comment>
<feature type="transmembrane region" description="Helical" evidence="1">
    <location>
        <begin position="86"/>
        <end position="105"/>
    </location>
</feature>
<proteinExistence type="predicted"/>
<keyword evidence="1" id="KW-0472">Membrane</keyword>
<gene>
    <name evidence="2" type="ORF">ACE02L_01130</name>
</gene>
<feature type="transmembrane region" description="Helical" evidence="1">
    <location>
        <begin position="47"/>
        <end position="74"/>
    </location>
</feature>
<dbReference type="Proteomes" id="UP001576726">
    <property type="component" value="Unassembled WGS sequence"/>
</dbReference>
<keyword evidence="1" id="KW-0812">Transmembrane</keyword>
<name>A0ABV4VQA2_9GAMM</name>
<keyword evidence="1" id="KW-1133">Transmembrane helix</keyword>
<evidence type="ECO:0000313" key="2">
    <source>
        <dbReference type="EMBL" id="MFB2651344.1"/>
    </source>
</evidence>
<evidence type="ECO:0000313" key="3">
    <source>
        <dbReference type="Proteomes" id="UP001576726"/>
    </source>
</evidence>
<reference evidence="2 3" key="1">
    <citation type="submission" date="2024-09" db="EMBL/GenBank/DDBJ databases">
        <authorList>
            <person name="Zhang Y."/>
        </authorList>
    </citation>
    <scope>NUCLEOTIDE SEQUENCE [LARGE SCALE GENOMIC DNA]</scope>
    <source>
        <strain evidence="2 3">SH314</strain>
    </source>
</reference>